<keyword evidence="1" id="KW-0456">Lyase</keyword>
<dbReference type="EMBL" id="GGEC01028543">
    <property type="protein sequence ID" value="MBX09027.1"/>
    <property type="molecule type" value="Transcribed_RNA"/>
</dbReference>
<name>A0A2P2KTK3_RHIMU</name>
<sequence length="47" mass="5409">MWSICGIHDQVLISLCPTHDCNGIIKTYFHLIKLPPLVWVVLSCMRL</sequence>
<proteinExistence type="predicted"/>
<accession>A0A2P2KTK3</accession>
<dbReference type="AlphaFoldDB" id="A0A2P2KTK3"/>
<protein>
    <submittedName>
        <fullName evidence="1">Deoxyribodipyrimidine photo-lyase isoform X5</fullName>
    </submittedName>
</protein>
<reference evidence="1" key="1">
    <citation type="submission" date="2018-02" db="EMBL/GenBank/DDBJ databases">
        <title>Rhizophora mucronata_Transcriptome.</title>
        <authorList>
            <person name="Meera S.P."/>
            <person name="Sreeshan A."/>
            <person name="Augustine A."/>
        </authorList>
    </citation>
    <scope>NUCLEOTIDE SEQUENCE</scope>
    <source>
        <tissue evidence="1">Leaf</tissue>
    </source>
</reference>
<evidence type="ECO:0000313" key="1">
    <source>
        <dbReference type="EMBL" id="MBX09027.1"/>
    </source>
</evidence>
<dbReference type="GO" id="GO:0016829">
    <property type="term" value="F:lyase activity"/>
    <property type="evidence" value="ECO:0007669"/>
    <property type="project" value="UniProtKB-KW"/>
</dbReference>
<organism evidence="1">
    <name type="scientific">Rhizophora mucronata</name>
    <name type="common">Asiatic mangrove</name>
    <dbReference type="NCBI Taxonomy" id="61149"/>
    <lineage>
        <taxon>Eukaryota</taxon>
        <taxon>Viridiplantae</taxon>
        <taxon>Streptophyta</taxon>
        <taxon>Embryophyta</taxon>
        <taxon>Tracheophyta</taxon>
        <taxon>Spermatophyta</taxon>
        <taxon>Magnoliopsida</taxon>
        <taxon>eudicotyledons</taxon>
        <taxon>Gunneridae</taxon>
        <taxon>Pentapetalae</taxon>
        <taxon>rosids</taxon>
        <taxon>fabids</taxon>
        <taxon>Malpighiales</taxon>
        <taxon>Rhizophoraceae</taxon>
        <taxon>Rhizophora</taxon>
    </lineage>
</organism>